<reference evidence="2" key="1">
    <citation type="journal article" date="2013" name="Genetics">
        <title>The draft genome and transcriptome of Panagrellus redivivus are shaped by the harsh demands of a free-living lifestyle.</title>
        <authorList>
            <person name="Srinivasan J."/>
            <person name="Dillman A.R."/>
            <person name="Macchietto M.G."/>
            <person name="Heikkinen L."/>
            <person name="Lakso M."/>
            <person name="Fracchia K.M."/>
            <person name="Antoshechkin I."/>
            <person name="Mortazavi A."/>
            <person name="Wong G."/>
            <person name="Sternberg P.W."/>
        </authorList>
    </citation>
    <scope>NUCLEOTIDE SEQUENCE [LARGE SCALE GENOMIC DNA]</scope>
    <source>
        <strain evidence="2">MT8872</strain>
    </source>
</reference>
<reference evidence="3" key="2">
    <citation type="submission" date="2020-10" db="UniProtKB">
        <authorList>
            <consortium name="WormBaseParasite"/>
        </authorList>
    </citation>
    <scope>IDENTIFICATION</scope>
</reference>
<evidence type="ECO:0000313" key="2">
    <source>
        <dbReference type="Proteomes" id="UP000492821"/>
    </source>
</evidence>
<dbReference type="Proteomes" id="UP000492821">
    <property type="component" value="Unassembled WGS sequence"/>
</dbReference>
<evidence type="ECO:0000313" key="3">
    <source>
        <dbReference type="WBParaSite" id="Pan_g4001.t1"/>
    </source>
</evidence>
<dbReference type="WBParaSite" id="Pan_g4001.t1">
    <property type="protein sequence ID" value="Pan_g4001.t1"/>
    <property type="gene ID" value="Pan_g4001"/>
</dbReference>
<proteinExistence type="predicted"/>
<accession>A0A7E4VVX6</accession>
<feature type="region of interest" description="Disordered" evidence="1">
    <location>
        <begin position="98"/>
        <end position="119"/>
    </location>
</feature>
<evidence type="ECO:0000256" key="1">
    <source>
        <dbReference type="SAM" id="MobiDB-lite"/>
    </source>
</evidence>
<name>A0A7E4VVX6_PANRE</name>
<dbReference type="AlphaFoldDB" id="A0A7E4VVX6"/>
<keyword evidence="2" id="KW-1185">Reference proteome</keyword>
<protein>
    <submittedName>
        <fullName evidence="3">DDE Tnp4 domain-containing protein</fullName>
    </submittedName>
</protein>
<sequence length="204" mass="21821">MQLPLEAVNGWYLPFKNIYQKLSGTQFGRPHASIIDATLESRQLVMYEDVEGDGNPFGRSYSAARDKDIRSKRLLDELALRSGLAAVDVAGEVDDAGGRAARDAAPNPGLGRSDGRHQGRERPIMIASDDVFNLGAGHGGCRGGFCGTCEVECCAVGAVEATDNVASNPSAGLDVGVDRSVSILHRQLELQRGFAQQQCGSRFR</sequence>
<organism evidence="2 3">
    <name type="scientific">Panagrellus redivivus</name>
    <name type="common">Microworm</name>
    <dbReference type="NCBI Taxonomy" id="6233"/>
    <lineage>
        <taxon>Eukaryota</taxon>
        <taxon>Metazoa</taxon>
        <taxon>Ecdysozoa</taxon>
        <taxon>Nematoda</taxon>
        <taxon>Chromadorea</taxon>
        <taxon>Rhabditida</taxon>
        <taxon>Tylenchina</taxon>
        <taxon>Panagrolaimomorpha</taxon>
        <taxon>Panagrolaimoidea</taxon>
        <taxon>Panagrolaimidae</taxon>
        <taxon>Panagrellus</taxon>
    </lineage>
</organism>